<sequence>MGPIKNTKRKAWFDSKCMNAIESRNKARLTMIQASKILHRCSEPGMVLTTAEPFIDNPSLEEVHKAIKQLQNSKAPGKNLINAKMIKAGGPKD</sequence>
<evidence type="ECO:0000313" key="1">
    <source>
        <dbReference type="EMBL" id="VVC37863.1"/>
    </source>
</evidence>
<evidence type="ECO:0000313" key="2">
    <source>
        <dbReference type="Proteomes" id="UP000325440"/>
    </source>
</evidence>
<organism evidence="1 2">
    <name type="scientific">Cinara cedri</name>
    <dbReference type="NCBI Taxonomy" id="506608"/>
    <lineage>
        <taxon>Eukaryota</taxon>
        <taxon>Metazoa</taxon>
        <taxon>Ecdysozoa</taxon>
        <taxon>Arthropoda</taxon>
        <taxon>Hexapoda</taxon>
        <taxon>Insecta</taxon>
        <taxon>Pterygota</taxon>
        <taxon>Neoptera</taxon>
        <taxon>Paraneoptera</taxon>
        <taxon>Hemiptera</taxon>
        <taxon>Sternorrhyncha</taxon>
        <taxon>Aphidomorpha</taxon>
        <taxon>Aphidoidea</taxon>
        <taxon>Aphididae</taxon>
        <taxon>Lachninae</taxon>
        <taxon>Cinara</taxon>
    </lineage>
</organism>
<keyword evidence="2" id="KW-1185">Reference proteome</keyword>
<reference evidence="1 2" key="1">
    <citation type="submission" date="2019-08" db="EMBL/GenBank/DDBJ databases">
        <authorList>
            <person name="Alioto T."/>
            <person name="Alioto T."/>
            <person name="Gomez Garrido J."/>
        </authorList>
    </citation>
    <scope>NUCLEOTIDE SEQUENCE [LARGE SCALE GENOMIC DNA]</scope>
</reference>
<gene>
    <name evidence="1" type="ORF">CINCED_3A008817</name>
</gene>
<dbReference type="EMBL" id="CABPRJ010001457">
    <property type="protein sequence ID" value="VVC37863.1"/>
    <property type="molecule type" value="Genomic_DNA"/>
</dbReference>
<accession>A0A5E4N1P2</accession>
<dbReference type="OrthoDB" id="6630612at2759"/>
<name>A0A5E4N1P2_9HEMI</name>
<dbReference type="Proteomes" id="UP000325440">
    <property type="component" value="Unassembled WGS sequence"/>
</dbReference>
<dbReference type="AlphaFoldDB" id="A0A5E4N1P2"/>
<proteinExistence type="predicted"/>
<protein>
    <submittedName>
        <fullName evidence="1">Uncharacterized protein</fullName>
    </submittedName>
</protein>